<name>A7EKN9_SCLS1</name>
<accession>A7EKN9</accession>
<gene>
    <name evidence="1" type="ORF">SS1G_05886</name>
</gene>
<keyword evidence="2" id="KW-1185">Reference proteome</keyword>
<evidence type="ECO:0000313" key="2">
    <source>
        <dbReference type="Proteomes" id="UP000001312"/>
    </source>
</evidence>
<dbReference type="InParanoid" id="A7EKN9"/>
<dbReference type="RefSeq" id="XP_001592964.1">
    <property type="nucleotide sequence ID" value="XM_001592914.1"/>
</dbReference>
<proteinExistence type="predicted"/>
<dbReference type="GeneID" id="5489436"/>
<sequence>MFLVFFSKFKNNTHLKELGVFFLKSFWEGNPLVGSAVNFVSVNEEEGATH</sequence>
<reference evidence="2" key="1">
    <citation type="journal article" date="2011" name="PLoS Genet.">
        <title>Genomic analysis of the necrotrophic fungal pathogens Sclerotinia sclerotiorum and Botrytis cinerea.</title>
        <authorList>
            <person name="Amselem J."/>
            <person name="Cuomo C.A."/>
            <person name="van Kan J.A."/>
            <person name="Viaud M."/>
            <person name="Benito E.P."/>
            <person name="Couloux A."/>
            <person name="Coutinho P.M."/>
            <person name="de Vries R.P."/>
            <person name="Dyer P.S."/>
            <person name="Fillinger S."/>
            <person name="Fournier E."/>
            <person name="Gout L."/>
            <person name="Hahn M."/>
            <person name="Kohn L."/>
            <person name="Lapalu N."/>
            <person name="Plummer K.M."/>
            <person name="Pradier J.M."/>
            <person name="Quevillon E."/>
            <person name="Sharon A."/>
            <person name="Simon A."/>
            <person name="ten Have A."/>
            <person name="Tudzynski B."/>
            <person name="Tudzynski P."/>
            <person name="Wincker P."/>
            <person name="Andrew M."/>
            <person name="Anthouard V."/>
            <person name="Beever R.E."/>
            <person name="Beffa R."/>
            <person name="Benoit I."/>
            <person name="Bouzid O."/>
            <person name="Brault B."/>
            <person name="Chen Z."/>
            <person name="Choquer M."/>
            <person name="Collemare J."/>
            <person name="Cotton P."/>
            <person name="Danchin E.G."/>
            <person name="Da Silva C."/>
            <person name="Gautier A."/>
            <person name="Giraud C."/>
            <person name="Giraud T."/>
            <person name="Gonzalez C."/>
            <person name="Grossetete S."/>
            <person name="Guldener U."/>
            <person name="Henrissat B."/>
            <person name="Howlett B.J."/>
            <person name="Kodira C."/>
            <person name="Kretschmer M."/>
            <person name="Lappartient A."/>
            <person name="Leroch M."/>
            <person name="Levis C."/>
            <person name="Mauceli E."/>
            <person name="Neuveglise C."/>
            <person name="Oeser B."/>
            <person name="Pearson M."/>
            <person name="Poulain J."/>
            <person name="Poussereau N."/>
            <person name="Quesneville H."/>
            <person name="Rascle C."/>
            <person name="Schumacher J."/>
            <person name="Segurens B."/>
            <person name="Sexton A."/>
            <person name="Silva E."/>
            <person name="Sirven C."/>
            <person name="Soanes D.M."/>
            <person name="Talbot N.J."/>
            <person name="Templeton M."/>
            <person name="Yandava C."/>
            <person name="Yarden O."/>
            <person name="Zeng Q."/>
            <person name="Rollins J.A."/>
            <person name="Lebrun M.H."/>
            <person name="Dickman M."/>
        </authorList>
    </citation>
    <scope>NUCLEOTIDE SEQUENCE [LARGE SCALE GENOMIC DNA]</scope>
    <source>
        <strain evidence="2">ATCC 18683 / 1980 / Ss-1</strain>
    </source>
</reference>
<protein>
    <submittedName>
        <fullName evidence="1">Uncharacterized protein</fullName>
    </submittedName>
</protein>
<dbReference type="EMBL" id="CH476627">
    <property type="protein sequence ID" value="EDO03405.1"/>
    <property type="molecule type" value="Genomic_DNA"/>
</dbReference>
<dbReference type="Proteomes" id="UP000001312">
    <property type="component" value="Unassembled WGS sequence"/>
</dbReference>
<dbReference type="KEGG" id="ssl:SS1G_05886"/>
<dbReference type="AlphaFoldDB" id="A7EKN9"/>
<dbReference type="HOGENOM" id="CLU_3125942_0_0_1"/>
<evidence type="ECO:0000313" key="1">
    <source>
        <dbReference type="EMBL" id="EDO03405.1"/>
    </source>
</evidence>
<organism evidence="1 2">
    <name type="scientific">Sclerotinia sclerotiorum (strain ATCC 18683 / 1980 / Ss-1)</name>
    <name type="common">White mold</name>
    <name type="synonym">Whetzelinia sclerotiorum</name>
    <dbReference type="NCBI Taxonomy" id="665079"/>
    <lineage>
        <taxon>Eukaryota</taxon>
        <taxon>Fungi</taxon>
        <taxon>Dikarya</taxon>
        <taxon>Ascomycota</taxon>
        <taxon>Pezizomycotina</taxon>
        <taxon>Leotiomycetes</taxon>
        <taxon>Helotiales</taxon>
        <taxon>Sclerotiniaceae</taxon>
        <taxon>Sclerotinia</taxon>
    </lineage>
</organism>